<dbReference type="GO" id="GO:0003755">
    <property type="term" value="F:peptidyl-prolyl cis-trans isomerase activity"/>
    <property type="evidence" value="ECO:0007669"/>
    <property type="project" value="UniProtKB-EC"/>
</dbReference>
<dbReference type="EMBL" id="JAAABM010000011">
    <property type="protein sequence ID" value="KAF7673879.1"/>
    <property type="molecule type" value="Genomic_DNA"/>
</dbReference>
<dbReference type="SUPFAM" id="SSF54373">
    <property type="entry name" value="FAD-linked reductases, C-terminal domain"/>
    <property type="match status" value="1"/>
</dbReference>
<dbReference type="PROSITE" id="PS50072">
    <property type="entry name" value="CSA_PPIASE_2"/>
    <property type="match status" value="1"/>
</dbReference>
<dbReference type="SUPFAM" id="SSF51905">
    <property type="entry name" value="FAD/NAD(P)-binding domain"/>
    <property type="match status" value="1"/>
</dbReference>
<dbReference type="Proteomes" id="UP000596902">
    <property type="component" value="Unassembled WGS sequence"/>
</dbReference>
<reference evidence="6" key="1">
    <citation type="submission" date="2020-01" db="EMBL/GenBank/DDBJ databases">
        <authorList>
            <person name="Feng Z.H.Z."/>
        </authorList>
    </citation>
    <scope>NUCLEOTIDE SEQUENCE</scope>
    <source>
        <strain evidence="6">CBS107.38</strain>
    </source>
</reference>
<dbReference type="RefSeq" id="XP_038784193.1">
    <property type="nucleotide sequence ID" value="XM_038932692.1"/>
</dbReference>
<feature type="region of interest" description="Disordered" evidence="3">
    <location>
        <begin position="548"/>
        <end position="579"/>
    </location>
</feature>
<feature type="compositionally biased region" description="Low complexity" evidence="3">
    <location>
        <begin position="387"/>
        <end position="400"/>
    </location>
</feature>
<organism evidence="6 7">
    <name type="scientific">Alternaria burnsii</name>
    <dbReference type="NCBI Taxonomy" id="1187904"/>
    <lineage>
        <taxon>Eukaryota</taxon>
        <taxon>Fungi</taxon>
        <taxon>Dikarya</taxon>
        <taxon>Ascomycota</taxon>
        <taxon>Pezizomycotina</taxon>
        <taxon>Dothideomycetes</taxon>
        <taxon>Pleosporomycetidae</taxon>
        <taxon>Pleosporales</taxon>
        <taxon>Pleosporineae</taxon>
        <taxon>Pleosporaceae</taxon>
        <taxon>Alternaria</taxon>
        <taxon>Alternaria sect. Alternaria</taxon>
    </lineage>
</organism>
<dbReference type="SUPFAM" id="SSF50891">
    <property type="entry name" value="Cyclophilin-like"/>
    <property type="match status" value="1"/>
</dbReference>
<protein>
    <submittedName>
        <fullName evidence="6">Alcohol oxidase</fullName>
    </submittedName>
</protein>
<feature type="domain" description="PPIase cyclophilin-type" evidence="5">
    <location>
        <begin position="18"/>
        <end position="170"/>
    </location>
</feature>
<dbReference type="PRINTS" id="PR00153">
    <property type="entry name" value="CSAPPISMRASE"/>
</dbReference>
<evidence type="ECO:0000313" key="7">
    <source>
        <dbReference type="Proteomes" id="UP000596902"/>
    </source>
</evidence>
<evidence type="ECO:0000256" key="3">
    <source>
        <dbReference type="SAM" id="MobiDB-lite"/>
    </source>
</evidence>
<evidence type="ECO:0000259" key="5">
    <source>
        <dbReference type="PROSITE" id="PS50072"/>
    </source>
</evidence>
<dbReference type="Gene3D" id="3.50.50.60">
    <property type="entry name" value="FAD/NAD(P)-binding domain"/>
    <property type="match status" value="2"/>
</dbReference>
<accession>A0A8H7B3F4</accession>
<dbReference type="Gene3D" id="2.40.100.10">
    <property type="entry name" value="Cyclophilin-like"/>
    <property type="match status" value="1"/>
</dbReference>
<feature type="region of interest" description="Disordered" evidence="3">
    <location>
        <begin position="1509"/>
        <end position="1531"/>
    </location>
</feature>
<dbReference type="Pfam" id="PF00160">
    <property type="entry name" value="Pro_isomerase"/>
    <property type="match status" value="1"/>
</dbReference>
<sequence>MSTTYNLEPNPTAKVVLHTTTGDLEIELFAKQTPVTSRNFLQLCLDGYYDNTVLHRLVKGFILQGGDPTGTGQGGESSYDGEPFADEFHSRLKYTRRGLLGMANTGKKDDNGSQFFFTLAATPELQDKNTMFGRVAGDTIYNLMKMAEAEIRDGSDDQPMYPTKVTGAEIIINPFDDMVKRVQVAARTEPETKKPKKPKRKAGKNVLSFGDDAAEADSAPIAKKPKFNTKLVSAGEEKPVSKAPEETREIPIRKPSRKSPPTSPSPKPAPKAALRSPPKPKAKSPPRELSPESEKRSKLDRVNQQIADLKASMKRNTSAQDTGPAKKKSLLEAMVPTSTTRGRKRGAGGNAKDEQSALDILSRFKSKLESADSTAAPKTVTPTLPEDATNGNSNGNANGANDEDEAACDLHFIVGCQSCKAWDKQDEEESDDDAGWMSHSLSFAKDRLGKDLEWKRKNEEELLVIDPREEAKRHKAEGKKVRSAVAKMPVNWNDKDVLERLFIATLASLDNKININEVARIYGEDVTYHALENRMRRYKKEAATLKDEAADRDGAVKSPMKTRTKKSDAGSSKGAVKTGRITKKATTATKIKSEPLVEEELLHGMGEEAISFIMAPLNSIVAALALMSFKALAAISIDNKTYEYIVVGSGPGGGPLASNLARAGHSVLLLEAGDDQTENVNVSNWLNFNMAGNDPATRWDFFVKHSDDEAREARYLHRTWRTPDGSFYVGTVPPEDSTALGIYYPRAGTLGGCAMHNGCLTMNPNDADWDEIADMTGDDSWSHENMRKYLVKLEKVHYNSTYEHGHDGWLDMTMLDPGYTTSADAKQLSGLAAQAAGYSLSSTSTLLQRDMNGAQSGRDHLVGPFGGVSHINPNGRRSSPGFYARDTAASGKYPLTISLDTLATKIMFDKAYPGLPKAIGIEYLHGKSLYSADPRYNSNVKGVVGKVFASKEVIISGGAFNSPQLLMLSGIGPLKQLAKFNITPVVDSPGVGKQMADNYEAGILSLGNRTVTGMSEVYPNFWKTSTSQLGIRDIYMWCGSFLFEGFWPGFPNRPPYFNETYGPAQYECAMVHMNPRSQAGTVELRSADPRDVPAINLNFFKDGAEEDLQAIYEGAEWVRSWLSKVDPSAPDSLAPFRELHPCEGVIGKQNCTIESQKAYIKEQAYSHHASSSCRIGTDGDKYAVLDSKFRVRGTRGLRVVDASSFPKVPGGFPVLPTMMISEKATEDVLADTNRPPAHSPLSTSLPILPVSQLFWRSISKRVVFNYSRQKHCFRTEAMLLISLLFLLLSPASILAKSVPRLDNAKNHDQRIVNLSYTGFGSATITFKDPRENEIFDYAIVTRYTTYHPNILTNALVANRYKTTMLESGRLCGWAKVKSVYRTLGMDFRNHRGDIYWKYSDSTHIPSSMSQAPSEDIINDITNILIRNPPAGDVYLLCTIILAWTTSLLGYMLFMILLMACIKKFDRNTNRSKDTEVDEGIELDSMETPNDDSLSETVIGVTPFEDVKYTYTSPPSGRTPSTGSMRSGFLPRYSREETRHGSTFDNIRIG</sequence>
<evidence type="ECO:0000313" key="6">
    <source>
        <dbReference type="EMBL" id="KAF7673879.1"/>
    </source>
</evidence>
<dbReference type="InterPro" id="IPR000172">
    <property type="entry name" value="GMC_OxRdtase_N"/>
</dbReference>
<feature type="region of interest" description="Disordered" evidence="3">
    <location>
        <begin position="186"/>
        <end position="206"/>
    </location>
</feature>
<reference evidence="6" key="2">
    <citation type="submission" date="2020-08" db="EMBL/GenBank/DDBJ databases">
        <title>Draft Genome Sequence of Cumin Blight Pathogen Alternaria burnsii.</title>
        <authorList>
            <person name="Feng Z."/>
        </authorList>
    </citation>
    <scope>NUCLEOTIDE SEQUENCE</scope>
    <source>
        <strain evidence="6">CBS107.38</strain>
    </source>
</reference>
<dbReference type="Pfam" id="PF00732">
    <property type="entry name" value="GMC_oxred_N"/>
    <property type="match status" value="1"/>
</dbReference>
<dbReference type="InterPro" id="IPR002130">
    <property type="entry name" value="Cyclophilin-type_PPIase_dom"/>
</dbReference>
<comment type="similarity">
    <text evidence="2">Belongs to the GMC oxidoreductase family.</text>
</comment>
<keyword evidence="4" id="KW-0812">Transmembrane</keyword>
<proteinExistence type="inferred from homology"/>
<dbReference type="InterPro" id="IPR029000">
    <property type="entry name" value="Cyclophilin-like_dom_sf"/>
</dbReference>
<feature type="compositionally biased region" description="Basic and acidic residues" evidence="3">
    <location>
        <begin position="235"/>
        <end position="252"/>
    </location>
</feature>
<feature type="compositionally biased region" description="Low complexity" evidence="3">
    <location>
        <begin position="1509"/>
        <end position="1523"/>
    </location>
</feature>
<evidence type="ECO:0000256" key="4">
    <source>
        <dbReference type="SAM" id="Phobius"/>
    </source>
</evidence>
<comment type="catalytic activity">
    <reaction evidence="1">
        <text>[protein]-peptidylproline (omega=180) = [protein]-peptidylproline (omega=0)</text>
        <dbReference type="Rhea" id="RHEA:16237"/>
        <dbReference type="Rhea" id="RHEA-COMP:10747"/>
        <dbReference type="Rhea" id="RHEA-COMP:10748"/>
        <dbReference type="ChEBI" id="CHEBI:83833"/>
        <dbReference type="ChEBI" id="CHEBI:83834"/>
        <dbReference type="EC" id="5.2.1.8"/>
    </reaction>
</comment>
<dbReference type="Gene3D" id="3.30.560.10">
    <property type="entry name" value="Glucose Oxidase, domain 3"/>
    <property type="match status" value="1"/>
</dbReference>
<feature type="compositionally biased region" description="Basic residues" evidence="3">
    <location>
        <begin position="194"/>
        <end position="203"/>
    </location>
</feature>
<dbReference type="GeneID" id="62205870"/>
<dbReference type="GO" id="GO:0050660">
    <property type="term" value="F:flavin adenine dinucleotide binding"/>
    <property type="evidence" value="ECO:0007669"/>
    <property type="project" value="InterPro"/>
</dbReference>
<keyword evidence="7" id="KW-1185">Reference proteome</keyword>
<evidence type="ECO:0000256" key="1">
    <source>
        <dbReference type="ARBA" id="ARBA00000971"/>
    </source>
</evidence>
<feature type="transmembrane region" description="Helical" evidence="4">
    <location>
        <begin position="1433"/>
        <end position="1459"/>
    </location>
</feature>
<keyword evidence="4" id="KW-1133">Transmembrane helix</keyword>
<evidence type="ECO:0000256" key="2">
    <source>
        <dbReference type="ARBA" id="ARBA00010790"/>
    </source>
</evidence>
<dbReference type="Pfam" id="PF05199">
    <property type="entry name" value="GMC_oxred_C"/>
    <property type="match status" value="1"/>
</dbReference>
<feature type="region of interest" description="Disordered" evidence="3">
    <location>
        <begin position="368"/>
        <end position="402"/>
    </location>
</feature>
<gene>
    <name evidence="6" type="ORF">GT037_007645</name>
</gene>
<dbReference type="PANTHER" id="PTHR11552">
    <property type="entry name" value="GLUCOSE-METHANOL-CHOLINE GMC OXIDOREDUCTASE"/>
    <property type="match status" value="1"/>
</dbReference>
<feature type="region of interest" description="Disordered" evidence="3">
    <location>
        <begin position="230"/>
        <end position="356"/>
    </location>
</feature>
<dbReference type="GO" id="GO:0016614">
    <property type="term" value="F:oxidoreductase activity, acting on CH-OH group of donors"/>
    <property type="evidence" value="ECO:0007669"/>
    <property type="project" value="InterPro"/>
</dbReference>
<dbReference type="InterPro" id="IPR012132">
    <property type="entry name" value="GMC_OxRdtase"/>
</dbReference>
<dbReference type="PANTHER" id="PTHR11552:SF80">
    <property type="entry name" value="GMC OXIDOREDUCTASE"/>
    <property type="match status" value="1"/>
</dbReference>
<dbReference type="InterPro" id="IPR007867">
    <property type="entry name" value="GMC_OxRtase_C"/>
</dbReference>
<feature type="compositionally biased region" description="Basic and acidic residues" evidence="3">
    <location>
        <begin position="285"/>
        <end position="301"/>
    </location>
</feature>
<keyword evidence="4" id="KW-0472">Membrane</keyword>
<dbReference type="InterPro" id="IPR036188">
    <property type="entry name" value="FAD/NAD-bd_sf"/>
</dbReference>
<name>A0A8H7B3F4_9PLEO</name>
<comment type="caution">
    <text evidence="6">The sequence shown here is derived from an EMBL/GenBank/DDBJ whole genome shotgun (WGS) entry which is preliminary data.</text>
</comment>
<dbReference type="PROSITE" id="PS00624">
    <property type="entry name" value="GMC_OXRED_2"/>
    <property type="match status" value="1"/>
</dbReference>
<dbReference type="CDD" id="cd01925">
    <property type="entry name" value="cyclophilin_CeCYP16-like"/>
    <property type="match status" value="1"/>
</dbReference>